<sequence length="33" mass="4162">SKWYELHSVIPKHPPVSNIRKEKREKQEYDYEF</sequence>
<evidence type="ECO:0000313" key="1">
    <source>
        <dbReference type="EMBL" id="GAH96915.1"/>
    </source>
</evidence>
<dbReference type="EMBL" id="BARU01049870">
    <property type="protein sequence ID" value="GAH96915.1"/>
    <property type="molecule type" value="Genomic_DNA"/>
</dbReference>
<protein>
    <submittedName>
        <fullName evidence="1">Uncharacterized protein</fullName>
    </submittedName>
</protein>
<name>X1KTG6_9ZZZZ</name>
<feature type="non-terminal residue" evidence="1">
    <location>
        <position position="33"/>
    </location>
</feature>
<comment type="caution">
    <text evidence="1">The sequence shown here is derived from an EMBL/GenBank/DDBJ whole genome shotgun (WGS) entry which is preliminary data.</text>
</comment>
<gene>
    <name evidence="1" type="ORF">S03H2_73088</name>
</gene>
<reference evidence="1" key="1">
    <citation type="journal article" date="2014" name="Front. Microbiol.">
        <title>High frequency of phylogenetically diverse reductive dehalogenase-homologous genes in deep subseafloor sedimentary metagenomes.</title>
        <authorList>
            <person name="Kawai M."/>
            <person name="Futagami T."/>
            <person name="Toyoda A."/>
            <person name="Takaki Y."/>
            <person name="Nishi S."/>
            <person name="Hori S."/>
            <person name="Arai W."/>
            <person name="Tsubouchi T."/>
            <person name="Morono Y."/>
            <person name="Uchiyama I."/>
            <person name="Ito T."/>
            <person name="Fujiyama A."/>
            <person name="Inagaki F."/>
            <person name="Takami H."/>
        </authorList>
    </citation>
    <scope>NUCLEOTIDE SEQUENCE</scope>
    <source>
        <strain evidence="1">Expedition CK06-06</strain>
    </source>
</reference>
<proteinExistence type="predicted"/>
<dbReference type="AlphaFoldDB" id="X1KTG6"/>
<organism evidence="1">
    <name type="scientific">marine sediment metagenome</name>
    <dbReference type="NCBI Taxonomy" id="412755"/>
    <lineage>
        <taxon>unclassified sequences</taxon>
        <taxon>metagenomes</taxon>
        <taxon>ecological metagenomes</taxon>
    </lineage>
</organism>
<accession>X1KTG6</accession>
<feature type="non-terminal residue" evidence="1">
    <location>
        <position position="1"/>
    </location>
</feature>